<sequence>MKIFGKYGALIACGLLLTACGSDDDDAAKTASSSELSTGVFVDAAVGGVDYTTASQQGITNEKGEFNYTEGENVTFSIGDLVFPSVKAGGTITPLEIANTEDINSNKVINMIRLLISLDKDGDPSNGITITEMAKASATVVNFDLPVEEFAVSDAVVGVISNAGQDTPIQDLVSVEAAKTHFQKTLDDIKESSTAYADYAGMYDLSEHSDGFGEVIIFYANGSYLSVSYDVDPEYFEDNGIEYGEFNISNGNLTSTIEVDTNGGIGLSDPGTTFTDVSVNGETLMITVIDEEETETLKLVKASLTEPLMGSWFAEDGGVSFNFMPDGYYYLAQIVDSEAAEGEDGDIGIEAGTYTFDSGLLALSAPLIDTSGGSLMSDEGNLSTITSSTISEDGQTLTIILESNDSEEGTVSVEFTRKL</sequence>
<dbReference type="OrthoDB" id="5592990at2"/>
<gene>
    <name evidence="1" type="ORF">CIK83_09285</name>
</gene>
<organism evidence="1 2">
    <name type="scientific">Vibrio casei</name>
    <dbReference type="NCBI Taxonomy" id="673372"/>
    <lineage>
        <taxon>Bacteria</taxon>
        <taxon>Pseudomonadati</taxon>
        <taxon>Pseudomonadota</taxon>
        <taxon>Gammaproteobacteria</taxon>
        <taxon>Vibrionales</taxon>
        <taxon>Vibrionaceae</taxon>
        <taxon>Vibrio</taxon>
    </lineage>
</organism>
<dbReference type="PROSITE" id="PS51257">
    <property type="entry name" value="PROKAR_LIPOPROTEIN"/>
    <property type="match status" value="1"/>
</dbReference>
<keyword evidence="2" id="KW-1185">Reference proteome</keyword>
<dbReference type="GeneID" id="303189115"/>
<evidence type="ECO:0000313" key="2">
    <source>
        <dbReference type="Proteomes" id="UP000252479"/>
    </source>
</evidence>
<dbReference type="Proteomes" id="UP000252479">
    <property type="component" value="Unassembled WGS sequence"/>
</dbReference>
<evidence type="ECO:0008006" key="3">
    <source>
        <dbReference type="Google" id="ProtNLM"/>
    </source>
</evidence>
<dbReference type="EMBL" id="QPGL01000001">
    <property type="protein sequence ID" value="RCS73777.1"/>
    <property type="molecule type" value="Genomic_DNA"/>
</dbReference>
<dbReference type="RefSeq" id="WP_086961568.1">
    <property type="nucleotide sequence ID" value="NZ_AP018680.1"/>
</dbReference>
<dbReference type="AlphaFoldDB" id="A0A368LPI3"/>
<accession>A0A368LPI3</accession>
<proteinExistence type="predicted"/>
<reference evidence="1 2" key="1">
    <citation type="journal article" date="2017" name="Elife">
        <title>Extensive horizontal gene transfer in cheese-associated bacteria.</title>
        <authorList>
            <person name="Bonham K.S."/>
            <person name="Wolfe B.E."/>
            <person name="Dutton R.J."/>
        </authorList>
    </citation>
    <scope>NUCLEOTIDE SEQUENCE [LARGE SCALE GENOMIC DNA]</scope>
    <source>
        <strain evidence="1 2">JB196</strain>
    </source>
</reference>
<comment type="caution">
    <text evidence="1">The sequence shown here is derived from an EMBL/GenBank/DDBJ whole genome shotgun (WGS) entry which is preliminary data.</text>
</comment>
<protein>
    <recommendedName>
        <fullName evidence="3">Adhesin</fullName>
    </recommendedName>
</protein>
<evidence type="ECO:0000313" key="1">
    <source>
        <dbReference type="EMBL" id="RCS73777.1"/>
    </source>
</evidence>
<name>A0A368LPI3_9VIBR</name>